<reference evidence="3 4" key="2">
    <citation type="journal article" date="2017" name="Genome Biol.">
        <title>New reference genome sequences of hot pepper reveal the massive evolution of plant disease-resistance genes by retroduplication.</title>
        <authorList>
            <person name="Kim S."/>
            <person name="Park J."/>
            <person name="Yeom S.I."/>
            <person name="Kim Y.M."/>
            <person name="Seo E."/>
            <person name="Kim K.T."/>
            <person name="Kim M.S."/>
            <person name="Lee J.M."/>
            <person name="Cheong K."/>
            <person name="Shin H.S."/>
            <person name="Kim S.B."/>
            <person name="Han K."/>
            <person name="Lee J."/>
            <person name="Park M."/>
            <person name="Lee H.A."/>
            <person name="Lee H.Y."/>
            <person name="Lee Y."/>
            <person name="Oh S."/>
            <person name="Lee J.H."/>
            <person name="Choi E."/>
            <person name="Choi E."/>
            <person name="Lee S.E."/>
            <person name="Jeon J."/>
            <person name="Kim H."/>
            <person name="Choi G."/>
            <person name="Song H."/>
            <person name="Lee J."/>
            <person name="Lee S.C."/>
            <person name="Kwon J.K."/>
            <person name="Lee H.Y."/>
            <person name="Koo N."/>
            <person name="Hong Y."/>
            <person name="Kim R.W."/>
            <person name="Kang W.H."/>
            <person name="Huh J.H."/>
            <person name="Kang B.C."/>
            <person name="Yang T.J."/>
            <person name="Lee Y.H."/>
            <person name="Bennetzen J.L."/>
            <person name="Choi D."/>
        </authorList>
    </citation>
    <scope>NUCLEOTIDE SEQUENCE [LARGE SCALE GENOMIC DNA]</scope>
    <source>
        <strain evidence="4">cv. CM334</strain>
    </source>
</reference>
<dbReference type="SMR" id="A0A2G2YRE3"/>
<feature type="domain" description="Glutathione S-transferase C-terminal" evidence="2">
    <location>
        <begin position="41"/>
        <end position="75"/>
    </location>
</feature>
<protein>
    <submittedName>
        <fullName evidence="3">Glutathione S-transferase</fullName>
    </submittedName>
</protein>
<dbReference type="Gene3D" id="1.20.1050.10">
    <property type="match status" value="1"/>
</dbReference>
<evidence type="ECO:0000259" key="2">
    <source>
        <dbReference type="Pfam" id="PF00043"/>
    </source>
</evidence>
<evidence type="ECO:0000256" key="1">
    <source>
        <dbReference type="SAM" id="Phobius"/>
    </source>
</evidence>
<dbReference type="EMBL" id="AYRZ02000009">
    <property type="protein sequence ID" value="PHT72313.1"/>
    <property type="molecule type" value="Genomic_DNA"/>
</dbReference>
<dbReference type="GO" id="GO:0006749">
    <property type="term" value="P:glutathione metabolic process"/>
    <property type="evidence" value="ECO:0000318"/>
    <property type="project" value="GO_Central"/>
</dbReference>
<evidence type="ECO:0000313" key="3">
    <source>
        <dbReference type="EMBL" id="PHT72313.1"/>
    </source>
</evidence>
<evidence type="ECO:0000313" key="4">
    <source>
        <dbReference type="Proteomes" id="UP000222542"/>
    </source>
</evidence>
<proteinExistence type="predicted"/>
<gene>
    <name evidence="3" type="ORF">T459_23098</name>
</gene>
<keyword evidence="1" id="KW-1133">Transmembrane helix</keyword>
<keyword evidence="1" id="KW-0812">Transmembrane</keyword>
<sequence>MKKSTHVKLLSHDQGTWVQLRKQPLAKCWASIANTFFLNGEEQEKAKEEVCEMLKVLDNELKAKKFFVGDKFGFAANFVGHWLGVFVFGEMSILVVAKSRNIHFHKEELLAFAQARALASASASAKK</sequence>
<dbReference type="SUPFAM" id="SSF47616">
    <property type="entry name" value="GST C-terminal domain-like"/>
    <property type="match status" value="1"/>
</dbReference>
<accession>A0A2G2YRE3</accession>
<dbReference type="InterPro" id="IPR036282">
    <property type="entry name" value="Glutathione-S-Trfase_C_sf"/>
</dbReference>
<dbReference type="AlphaFoldDB" id="A0A2G2YRE3"/>
<dbReference type="Gramene" id="PHT72313">
    <property type="protein sequence ID" value="PHT72313"/>
    <property type="gene ID" value="T459_23098"/>
</dbReference>
<dbReference type="Proteomes" id="UP000222542">
    <property type="component" value="Unassembled WGS sequence"/>
</dbReference>
<keyword evidence="1" id="KW-0472">Membrane</keyword>
<organism evidence="3 4">
    <name type="scientific">Capsicum annuum</name>
    <name type="common">Capsicum pepper</name>
    <dbReference type="NCBI Taxonomy" id="4072"/>
    <lineage>
        <taxon>Eukaryota</taxon>
        <taxon>Viridiplantae</taxon>
        <taxon>Streptophyta</taxon>
        <taxon>Embryophyta</taxon>
        <taxon>Tracheophyta</taxon>
        <taxon>Spermatophyta</taxon>
        <taxon>Magnoliopsida</taxon>
        <taxon>eudicotyledons</taxon>
        <taxon>Gunneridae</taxon>
        <taxon>Pentapetalae</taxon>
        <taxon>asterids</taxon>
        <taxon>lamiids</taxon>
        <taxon>Solanales</taxon>
        <taxon>Solanaceae</taxon>
        <taxon>Solanoideae</taxon>
        <taxon>Capsiceae</taxon>
        <taxon>Capsicum</taxon>
    </lineage>
</organism>
<keyword evidence="4" id="KW-1185">Reference proteome</keyword>
<dbReference type="GO" id="GO:0005737">
    <property type="term" value="C:cytoplasm"/>
    <property type="evidence" value="ECO:0000318"/>
    <property type="project" value="GO_Central"/>
</dbReference>
<feature type="transmembrane region" description="Helical" evidence="1">
    <location>
        <begin position="74"/>
        <end position="97"/>
    </location>
</feature>
<comment type="caution">
    <text evidence="3">The sequence shown here is derived from an EMBL/GenBank/DDBJ whole genome shotgun (WGS) entry which is preliminary data.</text>
</comment>
<dbReference type="Pfam" id="PF00043">
    <property type="entry name" value="GST_C"/>
    <property type="match status" value="1"/>
</dbReference>
<reference evidence="3 4" key="1">
    <citation type="journal article" date="2014" name="Nat. Genet.">
        <title>Genome sequence of the hot pepper provides insights into the evolution of pungency in Capsicum species.</title>
        <authorList>
            <person name="Kim S."/>
            <person name="Park M."/>
            <person name="Yeom S.I."/>
            <person name="Kim Y.M."/>
            <person name="Lee J.M."/>
            <person name="Lee H.A."/>
            <person name="Seo E."/>
            <person name="Choi J."/>
            <person name="Cheong K."/>
            <person name="Kim K.T."/>
            <person name="Jung K."/>
            <person name="Lee G.W."/>
            <person name="Oh S.K."/>
            <person name="Bae C."/>
            <person name="Kim S.B."/>
            <person name="Lee H.Y."/>
            <person name="Kim S.Y."/>
            <person name="Kim M.S."/>
            <person name="Kang B.C."/>
            <person name="Jo Y.D."/>
            <person name="Yang H.B."/>
            <person name="Jeong H.J."/>
            <person name="Kang W.H."/>
            <person name="Kwon J.K."/>
            <person name="Shin C."/>
            <person name="Lim J.Y."/>
            <person name="Park J.H."/>
            <person name="Huh J.H."/>
            <person name="Kim J.S."/>
            <person name="Kim B.D."/>
            <person name="Cohen O."/>
            <person name="Paran I."/>
            <person name="Suh M.C."/>
            <person name="Lee S.B."/>
            <person name="Kim Y.K."/>
            <person name="Shin Y."/>
            <person name="Noh S.J."/>
            <person name="Park J."/>
            <person name="Seo Y.S."/>
            <person name="Kwon S.Y."/>
            <person name="Kim H.A."/>
            <person name="Park J.M."/>
            <person name="Kim H.J."/>
            <person name="Choi S.B."/>
            <person name="Bosland P.W."/>
            <person name="Reeves G."/>
            <person name="Jo S.H."/>
            <person name="Lee B.W."/>
            <person name="Cho H.T."/>
            <person name="Choi H.S."/>
            <person name="Lee M.S."/>
            <person name="Yu Y."/>
            <person name="Do Choi Y."/>
            <person name="Park B.S."/>
            <person name="van Deynze A."/>
            <person name="Ashrafi H."/>
            <person name="Hill T."/>
            <person name="Kim W.T."/>
            <person name="Pai H.S."/>
            <person name="Ahn H.K."/>
            <person name="Yeam I."/>
            <person name="Giovannoni J.J."/>
            <person name="Rose J.K."/>
            <person name="Sorensen I."/>
            <person name="Lee S.J."/>
            <person name="Kim R.W."/>
            <person name="Choi I.Y."/>
            <person name="Choi B.S."/>
            <person name="Lim J.S."/>
            <person name="Lee Y.H."/>
            <person name="Choi D."/>
        </authorList>
    </citation>
    <scope>NUCLEOTIDE SEQUENCE [LARGE SCALE GENOMIC DNA]</scope>
    <source>
        <strain evidence="4">cv. CM334</strain>
    </source>
</reference>
<dbReference type="STRING" id="4072.A0A2G2YRE3"/>
<dbReference type="InterPro" id="IPR004046">
    <property type="entry name" value="GST_C"/>
</dbReference>
<dbReference type="GO" id="GO:0004364">
    <property type="term" value="F:glutathione transferase activity"/>
    <property type="evidence" value="ECO:0000318"/>
    <property type="project" value="GO_Central"/>
</dbReference>
<name>A0A2G2YRE3_CAPAN</name>